<dbReference type="EMBL" id="CACRTW010000049">
    <property type="protein sequence ID" value="VYU34809.1"/>
    <property type="molecule type" value="Genomic_DNA"/>
</dbReference>
<dbReference type="InterPro" id="IPR036597">
    <property type="entry name" value="Fido-like_dom_sf"/>
</dbReference>
<dbReference type="Gene3D" id="1.10.3290.10">
    <property type="entry name" value="Fido-like domain"/>
    <property type="match status" value="1"/>
</dbReference>
<dbReference type="GO" id="GO:0005524">
    <property type="term" value="F:ATP binding"/>
    <property type="evidence" value="ECO:0007669"/>
    <property type="project" value="UniProtKB-KW"/>
</dbReference>
<evidence type="ECO:0000256" key="2">
    <source>
        <dbReference type="PIRSR" id="PIRSR640198-2"/>
    </source>
</evidence>
<dbReference type="Pfam" id="PF02661">
    <property type="entry name" value="Fic"/>
    <property type="match status" value="1"/>
</dbReference>
<evidence type="ECO:0000313" key="6">
    <source>
        <dbReference type="EMBL" id="VYU34809.1"/>
    </source>
</evidence>
<feature type="domain" description="Fido" evidence="5">
    <location>
        <begin position="122"/>
        <end position="252"/>
    </location>
</feature>
<dbReference type="PANTHER" id="PTHR13504:SF38">
    <property type="entry name" value="FIDO DOMAIN-CONTAINING PROTEIN"/>
    <property type="match status" value="1"/>
</dbReference>
<feature type="compositionally biased region" description="Polar residues" evidence="4">
    <location>
        <begin position="302"/>
        <end position="312"/>
    </location>
</feature>
<evidence type="ECO:0000256" key="3">
    <source>
        <dbReference type="PIRSR" id="PIRSR640198-3"/>
    </source>
</evidence>
<organism evidence="6">
    <name type="scientific">Collinsella aerofaciens</name>
    <dbReference type="NCBI Taxonomy" id="74426"/>
    <lineage>
        <taxon>Bacteria</taxon>
        <taxon>Bacillati</taxon>
        <taxon>Actinomycetota</taxon>
        <taxon>Coriobacteriia</taxon>
        <taxon>Coriobacteriales</taxon>
        <taxon>Coriobacteriaceae</taxon>
        <taxon>Collinsella</taxon>
    </lineage>
</organism>
<reference evidence="6" key="1">
    <citation type="submission" date="2019-11" db="EMBL/GenBank/DDBJ databases">
        <authorList>
            <person name="Feng L."/>
        </authorList>
    </citation>
    <scope>NUCLEOTIDE SEQUENCE</scope>
    <source>
        <strain evidence="6">CaerofaciensLFYP39</strain>
    </source>
</reference>
<dbReference type="PROSITE" id="PS51459">
    <property type="entry name" value="FIDO"/>
    <property type="match status" value="1"/>
</dbReference>
<keyword evidence="2" id="KW-0067">ATP-binding</keyword>
<protein>
    <submittedName>
        <fullName evidence="6">Fic/DOC family protein</fullName>
    </submittedName>
</protein>
<sequence length="325" mass="36516">MFNRLFNLLAGSNKEKNPAVSSRTDMPLSRESQRQFARSYIEQTASERKGRVPNGVYETSLVSFAFNNERIEGSSLTEWQTRTVFETRDTVLADSTTTGNVRETANHTKMFDFLFDSLDRELTPEFIKEIHLQLMAGVMDVPGQWKILGNGVGSVITARPEEVPSLIDRLVTEYNKYEPSLENIVRFHVRFETIHPFPDGNGRVGRAIAFRECLRAGLIPFIVTDASKETYYASLDEFRAGTTTPLISYAEAMQVDFVSTIAPMLADRSLSDSLLGKLGIERPNFRDDAGFVGPSTKSLKSSLESVENSGSEIKSDHKTHRTRRI</sequence>
<dbReference type="AlphaFoldDB" id="A0A6N3E545"/>
<dbReference type="InterPro" id="IPR003812">
    <property type="entry name" value="Fido"/>
</dbReference>
<feature type="region of interest" description="Disordered" evidence="4">
    <location>
        <begin position="302"/>
        <end position="325"/>
    </location>
</feature>
<dbReference type="InterPro" id="IPR040198">
    <property type="entry name" value="Fido_containing"/>
</dbReference>
<dbReference type="PANTHER" id="PTHR13504">
    <property type="entry name" value="FIDO DOMAIN-CONTAINING PROTEIN DDB_G0283145"/>
    <property type="match status" value="1"/>
</dbReference>
<dbReference type="SUPFAM" id="SSF140931">
    <property type="entry name" value="Fic-like"/>
    <property type="match status" value="1"/>
</dbReference>
<feature type="site" description="Important for autoinhibition of adenylyltransferase activity" evidence="3">
    <location>
        <position position="72"/>
    </location>
</feature>
<dbReference type="RefSeq" id="WP_156600723.1">
    <property type="nucleotide sequence ID" value="NZ_CACRTW010000049.1"/>
</dbReference>
<evidence type="ECO:0000256" key="1">
    <source>
        <dbReference type="PIRSR" id="PIRSR640198-1"/>
    </source>
</evidence>
<name>A0A6N3E545_9ACTN</name>
<feature type="active site" evidence="1">
    <location>
        <position position="195"/>
    </location>
</feature>
<proteinExistence type="predicted"/>
<keyword evidence="2" id="KW-0547">Nucleotide-binding</keyword>
<feature type="binding site" evidence="2">
    <location>
        <begin position="231"/>
        <end position="232"/>
    </location>
    <ligand>
        <name>ATP</name>
        <dbReference type="ChEBI" id="CHEBI:30616"/>
    </ligand>
</feature>
<evidence type="ECO:0000256" key="4">
    <source>
        <dbReference type="SAM" id="MobiDB-lite"/>
    </source>
</evidence>
<evidence type="ECO:0000259" key="5">
    <source>
        <dbReference type="PROSITE" id="PS51459"/>
    </source>
</evidence>
<gene>
    <name evidence="6" type="ORF">CALFYP39_02089</name>
</gene>
<accession>A0A6N3E545</accession>
<feature type="binding site" evidence="2">
    <location>
        <begin position="199"/>
        <end position="206"/>
    </location>
    <ligand>
        <name>ATP</name>
        <dbReference type="ChEBI" id="CHEBI:30616"/>
    </ligand>
</feature>